<keyword evidence="3" id="KW-1185">Reference proteome</keyword>
<evidence type="ECO:0000313" key="3">
    <source>
        <dbReference type="Proteomes" id="UP000651156"/>
    </source>
</evidence>
<accession>A0ABR9UL90</accession>
<evidence type="ECO:0008006" key="4">
    <source>
        <dbReference type="Google" id="ProtNLM"/>
    </source>
</evidence>
<evidence type="ECO:0000313" key="2">
    <source>
        <dbReference type="EMBL" id="MBE9189051.1"/>
    </source>
</evidence>
<keyword evidence="1" id="KW-0732">Signal</keyword>
<organism evidence="2 3">
    <name type="scientific">Gloeocapsopsis crepidinum LEGE 06123</name>
    <dbReference type="NCBI Taxonomy" id="588587"/>
    <lineage>
        <taxon>Bacteria</taxon>
        <taxon>Bacillati</taxon>
        <taxon>Cyanobacteriota</taxon>
        <taxon>Cyanophyceae</taxon>
        <taxon>Oscillatoriophycideae</taxon>
        <taxon>Chroococcales</taxon>
        <taxon>Chroococcaceae</taxon>
        <taxon>Gloeocapsopsis</taxon>
    </lineage>
</organism>
<dbReference type="Proteomes" id="UP000651156">
    <property type="component" value="Unassembled WGS sequence"/>
</dbReference>
<evidence type="ECO:0000256" key="1">
    <source>
        <dbReference type="SAM" id="SignalP"/>
    </source>
</evidence>
<proteinExistence type="predicted"/>
<dbReference type="EMBL" id="JADEWN010000002">
    <property type="protein sequence ID" value="MBE9189051.1"/>
    <property type="molecule type" value="Genomic_DNA"/>
</dbReference>
<protein>
    <recommendedName>
        <fullName evidence="4">Glutathione S-transferase</fullName>
    </recommendedName>
</protein>
<sequence length="103" mass="11374">MLKVISRLSLSTSVGLVLGWQAASVLALPPPEDIPEEVLRTEIITDARSPIDGKQLTAAEYADLQAQLQSRPVTPPLSPQVRETITLLRLRRLIRTLIPFLPI</sequence>
<comment type="caution">
    <text evidence="2">The sequence shown here is derived from an EMBL/GenBank/DDBJ whole genome shotgun (WGS) entry which is preliminary data.</text>
</comment>
<gene>
    <name evidence="2" type="ORF">IQ230_01440</name>
</gene>
<feature type="signal peptide" evidence="1">
    <location>
        <begin position="1"/>
        <end position="27"/>
    </location>
</feature>
<reference evidence="2 3" key="1">
    <citation type="submission" date="2020-10" db="EMBL/GenBank/DDBJ databases">
        <authorList>
            <person name="Castelo-Branco R."/>
            <person name="Eusebio N."/>
            <person name="Adriana R."/>
            <person name="Vieira A."/>
            <person name="Brugerolle De Fraissinette N."/>
            <person name="Rezende De Castro R."/>
            <person name="Schneider M.P."/>
            <person name="Vasconcelos V."/>
            <person name="Leao P.N."/>
        </authorList>
    </citation>
    <scope>NUCLEOTIDE SEQUENCE [LARGE SCALE GENOMIC DNA]</scope>
    <source>
        <strain evidence="2 3">LEGE 06123</strain>
    </source>
</reference>
<feature type="chain" id="PRO_5046861076" description="Glutathione S-transferase" evidence="1">
    <location>
        <begin position="28"/>
        <end position="103"/>
    </location>
</feature>
<name>A0ABR9UL90_9CHRO</name>
<dbReference type="RefSeq" id="WP_099702611.1">
    <property type="nucleotide sequence ID" value="NZ_CAWPMZ010000058.1"/>
</dbReference>